<feature type="compositionally biased region" description="Polar residues" evidence="1">
    <location>
        <begin position="86"/>
        <end position="96"/>
    </location>
</feature>
<name>A0A8T3C599_DENNO</name>
<feature type="region of interest" description="Disordered" evidence="1">
    <location>
        <begin position="162"/>
        <end position="186"/>
    </location>
</feature>
<protein>
    <recommendedName>
        <fullName evidence="2">GBF-interacting protein 1 N-terminal domain-containing protein</fullName>
    </recommendedName>
</protein>
<dbReference type="Proteomes" id="UP000829196">
    <property type="component" value="Unassembled WGS sequence"/>
</dbReference>
<keyword evidence="4" id="KW-1185">Reference proteome</keyword>
<dbReference type="Pfam" id="PF06972">
    <property type="entry name" value="GIP1_N"/>
    <property type="match status" value="1"/>
</dbReference>
<accession>A0A8T3C599</accession>
<feature type="domain" description="GBF-interacting protein 1 N-terminal" evidence="2">
    <location>
        <begin position="18"/>
        <end position="76"/>
    </location>
</feature>
<feature type="compositionally biased region" description="Basic and acidic residues" evidence="1">
    <location>
        <begin position="65"/>
        <end position="85"/>
    </location>
</feature>
<dbReference type="InterPro" id="IPR009719">
    <property type="entry name" value="GIP1_N"/>
</dbReference>
<dbReference type="SMR" id="A0A8T3C599"/>
<dbReference type="EMBL" id="JAGYWB010000004">
    <property type="protein sequence ID" value="KAI0524728.1"/>
    <property type="molecule type" value="Genomic_DNA"/>
</dbReference>
<sequence>MGGGGGSSGNGVIAAPGIPSGARKMVQSLKEIVNLPDQEIYFTLKECGMDPSEAVQRLLSQDSFHEVKSKRDKKKEVKELSESRNRTNNTFSQGVRGSSDCGPRPSFTQSSLNGFGGNRGKALQKKEDGVCSVPSSSNIGARSDINKKSTIIRLSRSTIKKADEASALSRASSRGGSHAYRPIGAYASNHPTKPTIFLHEAFALERNASRQYEVPP</sequence>
<feature type="compositionally biased region" description="Low complexity" evidence="1">
    <location>
        <begin position="165"/>
        <end position="179"/>
    </location>
</feature>
<evidence type="ECO:0000259" key="2">
    <source>
        <dbReference type="Pfam" id="PF06972"/>
    </source>
</evidence>
<dbReference type="PANTHER" id="PTHR46445">
    <property type="entry name" value="RNA POLYMERASE II DEGRADATION FACTOR-LIKE PROTEIN (DUF1296)"/>
    <property type="match status" value="1"/>
</dbReference>
<feature type="region of interest" description="Disordered" evidence="1">
    <location>
        <begin position="65"/>
        <end position="139"/>
    </location>
</feature>
<gene>
    <name evidence="3" type="ORF">KFK09_004111</name>
</gene>
<organism evidence="3 4">
    <name type="scientific">Dendrobium nobile</name>
    <name type="common">Orchid</name>
    <dbReference type="NCBI Taxonomy" id="94219"/>
    <lineage>
        <taxon>Eukaryota</taxon>
        <taxon>Viridiplantae</taxon>
        <taxon>Streptophyta</taxon>
        <taxon>Embryophyta</taxon>
        <taxon>Tracheophyta</taxon>
        <taxon>Spermatophyta</taxon>
        <taxon>Magnoliopsida</taxon>
        <taxon>Liliopsida</taxon>
        <taxon>Asparagales</taxon>
        <taxon>Orchidaceae</taxon>
        <taxon>Epidendroideae</taxon>
        <taxon>Malaxideae</taxon>
        <taxon>Dendrobiinae</taxon>
        <taxon>Dendrobium</taxon>
    </lineage>
</organism>
<dbReference type="SUPFAM" id="SSF46934">
    <property type="entry name" value="UBA-like"/>
    <property type="match status" value="1"/>
</dbReference>
<reference evidence="3" key="1">
    <citation type="journal article" date="2022" name="Front. Genet.">
        <title>Chromosome-Scale Assembly of the Dendrobium nobile Genome Provides Insights Into the Molecular Mechanism of the Biosynthesis of the Medicinal Active Ingredient of Dendrobium.</title>
        <authorList>
            <person name="Xu Q."/>
            <person name="Niu S.-C."/>
            <person name="Li K.-L."/>
            <person name="Zheng P.-J."/>
            <person name="Zhang X.-J."/>
            <person name="Jia Y."/>
            <person name="Liu Y."/>
            <person name="Niu Y.-X."/>
            <person name="Yu L.-H."/>
            <person name="Chen D.-F."/>
            <person name="Zhang G.-Q."/>
        </authorList>
    </citation>
    <scope>NUCLEOTIDE SEQUENCE</scope>
    <source>
        <tissue evidence="3">Leaf</tissue>
    </source>
</reference>
<dbReference type="AlphaFoldDB" id="A0A8T3C599"/>
<dbReference type="PANTHER" id="PTHR46445:SF3">
    <property type="entry name" value="RNA POLYMERASE II DEGRADATION FACTOR-LIKE PROTEIN (DUF1296)-RELATED"/>
    <property type="match status" value="1"/>
</dbReference>
<dbReference type="OrthoDB" id="762072at2759"/>
<proteinExistence type="predicted"/>
<evidence type="ECO:0000313" key="4">
    <source>
        <dbReference type="Proteomes" id="UP000829196"/>
    </source>
</evidence>
<evidence type="ECO:0000313" key="3">
    <source>
        <dbReference type="EMBL" id="KAI0524728.1"/>
    </source>
</evidence>
<comment type="caution">
    <text evidence="3">The sequence shown here is derived from an EMBL/GenBank/DDBJ whole genome shotgun (WGS) entry which is preliminary data.</text>
</comment>
<evidence type="ECO:0000256" key="1">
    <source>
        <dbReference type="SAM" id="MobiDB-lite"/>
    </source>
</evidence>
<dbReference type="InterPro" id="IPR009060">
    <property type="entry name" value="UBA-like_sf"/>
</dbReference>